<sequence>MTAESQARDTATPFMAAAFAGLATLVLWDTTSYTDADSFVFPRTIAIVLMALSIVLALQWLFGFGKTNGQAASGASTFRRIVLAAAMLGGALAMPYLGFLLAGLIAFAVILVTAMYDPWTPYRLVVYPVAGAVIVGGFYLLFSRALQVPLPTGLWTGF</sequence>
<keyword evidence="1" id="KW-0472">Membrane</keyword>
<dbReference type="Proteomes" id="UP000033187">
    <property type="component" value="Chromosome 1"/>
</dbReference>
<feature type="transmembrane region" description="Helical" evidence="1">
    <location>
        <begin position="40"/>
        <end position="62"/>
    </location>
</feature>
<dbReference type="RefSeq" id="WP_046478007.1">
    <property type="nucleotide sequence ID" value="NZ_LN829118.1"/>
</dbReference>
<dbReference type="OrthoDB" id="7779102at2"/>
<keyword evidence="1" id="KW-1133">Transmembrane helix</keyword>
<dbReference type="InterPro" id="IPR009936">
    <property type="entry name" value="DUF1468"/>
</dbReference>
<feature type="domain" description="DUF1468" evidence="2">
    <location>
        <begin position="15"/>
        <end position="151"/>
    </location>
</feature>
<feature type="transmembrane region" description="Helical" evidence="1">
    <location>
        <begin position="124"/>
        <end position="142"/>
    </location>
</feature>
<keyword evidence="4" id="KW-1185">Reference proteome</keyword>
<evidence type="ECO:0000256" key="1">
    <source>
        <dbReference type="SAM" id="Phobius"/>
    </source>
</evidence>
<accession>A0A0D6JER1</accession>
<dbReference type="KEGG" id="fil:BN1229_v1_1883"/>
<evidence type="ECO:0000259" key="2">
    <source>
        <dbReference type="Pfam" id="PF07331"/>
    </source>
</evidence>
<evidence type="ECO:0000313" key="3">
    <source>
        <dbReference type="EMBL" id="CPR18831.1"/>
    </source>
</evidence>
<reference evidence="4" key="1">
    <citation type="submission" date="2015-02" db="EMBL/GenBank/DDBJ databases">
        <authorList>
            <person name="Chooi Y.-H."/>
        </authorList>
    </citation>
    <scope>NUCLEOTIDE SEQUENCE [LARGE SCALE GENOMIC DNA]</scope>
    <source>
        <strain evidence="4">strain Y</strain>
    </source>
</reference>
<organism evidence="3 4">
    <name type="scientific">Candidatus Filomicrobium marinum</name>
    <dbReference type="NCBI Taxonomy" id="1608628"/>
    <lineage>
        <taxon>Bacteria</taxon>
        <taxon>Pseudomonadati</taxon>
        <taxon>Pseudomonadota</taxon>
        <taxon>Alphaproteobacteria</taxon>
        <taxon>Hyphomicrobiales</taxon>
        <taxon>Hyphomicrobiaceae</taxon>
        <taxon>Filomicrobium</taxon>
    </lineage>
</organism>
<gene>
    <name evidence="3" type="ORF">YBN1229_v1_1886</name>
</gene>
<name>A0A0D6JER1_9HYPH</name>
<evidence type="ECO:0000313" key="4">
    <source>
        <dbReference type="Proteomes" id="UP000033187"/>
    </source>
</evidence>
<keyword evidence="1" id="KW-0812">Transmembrane</keyword>
<dbReference type="EMBL" id="LN829119">
    <property type="protein sequence ID" value="CPR18831.1"/>
    <property type="molecule type" value="Genomic_DNA"/>
</dbReference>
<protein>
    <recommendedName>
        <fullName evidence="2">DUF1468 domain-containing protein</fullName>
    </recommendedName>
</protein>
<dbReference type="Pfam" id="PF07331">
    <property type="entry name" value="TctB"/>
    <property type="match status" value="1"/>
</dbReference>
<feature type="transmembrane region" description="Helical" evidence="1">
    <location>
        <begin position="12"/>
        <end position="28"/>
    </location>
</feature>
<feature type="transmembrane region" description="Helical" evidence="1">
    <location>
        <begin position="82"/>
        <end position="112"/>
    </location>
</feature>
<proteinExistence type="predicted"/>
<dbReference type="KEGG" id="fiy:BN1229_v1_1886"/>
<dbReference type="AlphaFoldDB" id="A0A0D6JER1"/>